<feature type="region of interest" description="Disordered" evidence="1">
    <location>
        <begin position="186"/>
        <end position="208"/>
    </location>
</feature>
<name>I7MJ07_TETTS</name>
<proteinExistence type="predicted"/>
<feature type="compositionally biased region" description="Low complexity" evidence="1">
    <location>
        <begin position="605"/>
        <end position="637"/>
    </location>
</feature>
<feature type="compositionally biased region" description="Low complexity" evidence="1">
    <location>
        <begin position="838"/>
        <end position="855"/>
    </location>
</feature>
<feature type="compositionally biased region" description="Polar residues" evidence="1">
    <location>
        <begin position="472"/>
        <end position="497"/>
    </location>
</feature>
<dbReference type="InParanoid" id="I7MJ07"/>
<reference evidence="3" key="1">
    <citation type="journal article" date="2006" name="PLoS Biol.">
        <title>Macronuclear genome sequence of the ciliate Tetrahymena thermophila, a model eukaryote.</title>
        <authorList>
            <person name="Eisen J.A."/>
            <person name="Coyne R.S."/>
            <person name="Wu M."/>
            <person name="Wu D."/>
            <person name="Thiagarajan M."/>
            <person name="Wortman J.R."/>
            <person name="Badger J.H."/>
            <person name="Ren Q."/>
            <person name="Amedeo P."/>
            <person name="Jones K.M."/>
            <person name="Tallon L.J."/>
            <person name="Delcher A.L."/>
            <person name="Salzberg S.L."/>
            <person name="Silva J.C."/>
            <person name="Haas B.J."/>
            <person name="Majoros W.H."/>
            <person name="Farzad M."/>
            <person name="Carlton J.M."/>
            <person name="Smith R.K. Jr."/>
            <person name="Garg J."/>
            <person name="Pearlman R.E."/>
            <person name="Karrer K.M."/>
            <person name="Sun L."/>
            <person name="Manning G."/>
            <person name="Elde N.C."/>
            <person name="Turkewitz A.P."/>
            <person name="Asai D.J."/>
            <person name="Wilkes D.E."/>
            <person name="Wang Y."/>
            <person name="Cai H."/>
            <person name="Collins K."/>
            <person name="Stewart B.A."/>
            <person name="Lee S.R."/>
            <person name="Wilamowska K."/>
            <person name="Weinberg Z."/>
            <person name="Ruzzo W.L."/>
            <person name="Wloga D."/>
            <person name="Gaertig J."/>
            <person name="Frankel J."/>
            <person name="Tsao C.-C."/>
            <person name="Gorovsky M.A."/>
            <person name="Keeling P.J."/>
            <person name="Waller R.F."/>
            <person name="Patron N.J."/>
            <person name="Cherry J.M."/>
            <person name="Stover N.A."/>
            <person name="Krieger C.J."/>
            <person name="del Toro C."/>
            <person name="Ryder H.F."/>
            <person name="Williamson S.C."/>
            <person name="Barbeau R.A."/>
            <person name="Hamilton E.P."/>
            <person name="Orias E."/>
        </authorList>
    </citation>
    <scope>NUCLEOTIDE SEQUENCE [LARGE SCALE GENOMIC DNA]</scope>
    <source>
        <strain evidence="3">SB210</strain>
    </source>
</reference>
<feature type="compositionally biased region" description="Polar residues" evidence="1">
    <location>
        <begin position="1224"/>
        <end position="1241"/>
    </location>
</feature>
<feature type="region of interest" description="Disordered" evidence="1">
    <location>
        <begin position="455"/>
        <end position="497"/>
    </location>
</feature>
<evidence type="ECO:0000256" key="1">
    <source>
        <dbReference type="SAM" id="MobiDB-lite"/>
    </source>
</evidence>
<feature type="region of interest" description="Disordered" evidence="1">
    <location>
        <begin position="1148"/>
        <end position="1185"/>
    </location>
</feature>
<feature type="region of interest" description="Disordered" evidence="1">
    <location>
        <begin position="1046"/>
        <end position="1079"/>
    </location>
</feature>
<organism evidence="2 3">
    <name type="scientific">Tetrahymena thermophila (strain SB210)</name>
    <dbReference type="NCBI Taxonomy" id="312017"/>
    <lineage>
        <taxon>Eukaryota</taxon>
        <taxon>Sar</taxon>
        <taxon>Alveolata</taxon>
        <taxon>Ciliophora</taxon>
        <taxon>Intramacronucleata</taxon>
        <taxon>Oligohymenophorea</taxon>
        <taxon>Hymenostomatida</taxon>
        <taxon>Tetrahymenina</taxon>
        <taxon>Tetrahymenidae</taxon>
        <taxon>Tetrahymena</taxon>
    </lineage>
</organism>
<feature type="compositionally biased region" description="Polar residues" evidence="1">
    <location>
        <begin position="516"/>
        <end position="531"/>
    </location>
</feature>
<evidence type="ECO:0000313" key="3">
    <source>
        <dbReference type="Proteomes" id="UP000009168"/>
    </source>
</evidence>
<feature type="compositionally biased region" description="Low complexity" evidence="1">
    <location>
        <begin position="1046"/>
        <end position="1055"/>
    </location>
</feature>
<feature type="region of interest" description="Disordered" evidence="1">
    <location>
        <begin position="588"/>
        <end position="637"/>
    </location>
</feature>
<dbReference type="RefSeq" id="XP_001025162.2">
    <property type="nucleotide sequence ID" value="XM_001025162.2"/>
</dbReference>
<accession>I7MJ07</accession>
<feature type="region of interest" description="Disordered" evidence="1">
    <location>
        <begin position="1285"/>
        <end position="1309"/>
    </location>
</feature>
<dbReference type="GeneID" id="7830693"/>
<dbReference type="Proteomes" id="UP000009168">
    <property type="component" value="Unassembled WGS sequence"/>
</dbReference>
<feature type="compositionally biased region" description="Polar residues" evidence="1">
    <location>
        <begin position="414"/>
        <end position="425"/>
    </location>
</feature>
<feature type="region of interest" description="Disordered" evidence="1">
    <location>
        <begin position="516"/>
        <end position="553"/>
    </location>
</feature>
<feature type="region of interest" description="Disordered" evidence="1">
    <location>
        <begin position="837"/>
        <end position="879"/>
    </location>
</feature>
<feature type="compositionally biased region" description="Low complexity" evidence="1">
    <location>
        <begin position="195"/>
        <end position="208"/>
    </location>
</feature>
<feature type="compositionally biased region" description="Low complexity" evidence="1">
    <location>
        <begin position="456"/>
        <end position="471"/>
    </location>
</feature>
<sequence>MNNQINYQQIHNFHLNLQGIQPQKIPGQIQVLSPKSNYASPPQYLIQSINHTGIQINQGIENSPSNRFLSNTAKVLKSQTIDFKQMMVKQHQQSLANHNYANRQIIEVKKNQNEVVSFQPQKYQTLQKPATPTAISSSPSQGFAQTYQNYQRSNSANYAAQQNGVQYDQRVQQPIFIKFISNDNAQNNPIEQNAQPNPVQSSNLSSLPLSPTQIKQKQKCMTYIIQQNNQPQTFGYIERRRSVEEKGNAQDIQKAIIRYSDSFRHKFSDSIQSNNTTANPITTAVSVKSNYSPLQQFDSIDNNKNTQNNLINNSLQLEGSEQNNQNIQFIQEQQIAKNSFRSIQQTSNNEEIVAIDDYQIYSSRNSEEGSKSQRIHETSQQDLNKNISKIMNIYYFKNQSDVIDNQRSNHEQEVVQNPQINQGSESSKLLKNNSLNDSRIKAQKEYSTITEEAKNQVSLSQKSSPQSQAQQIKGTLNQNTSKNSQVQKSRKSLSSVYQSKSKINQIADDKLGLISSSAHKNNNKTNLQSQKSDSKTNSHHQKSQKSIQHHQSNEKIVNSQKLLKQNSRSSSTQIINGASQSQKHFQLYDNDSDNKKPSQKTQQLSDNQKLKQNQSNSQKNSTQKMQTQQQNNSSQRQITFPESPISVTNQIDSSCGFGSEITYTEDQINELSNRVLMMKGNNPIPLIVNHNQICYDLSQQTSKNKPSSFSENIQNKDQQNHLVNEKNFKKKEQTKASPYNLQQKIDYQNYIEDVVFSNKIEQKLLLEKNNTEENKQQKNSAQYDEDDDCEANPDFINLYKTPAKPNSCSLKEAQYTNQIQNLKDKSYSAGQVLDLRKNSSQNEQQQQEQNNQEKQINTEASKNSNNKNVIQNKMQDQENKDKIQIEGKSLSDKIQQVDDKQKIENLREFDNNNGDESPFIVEMKKQHQKIIEEFSIKPIFALDSKEDLNKFSKESSQNSSDAKYSHVSKSDIKKHKRDIESVQSINELLNFMGGIQQSSNTDFIVPGSSVSKQNLSQIFDENSNLPSNVCSLQIIQEQQMTEQVKNSQKQQIQNKQIKDLKVNQKGTNQTNQLNSKHMSHIQTKLTAQQKNFIAVQQKQQKKSQTTYKRQDSPNQVVIQLKGSNSQTQGIKIQDLYIGQYSSKSLHQQKELKGEATQNSQQFLQKQRTQERKSSLIKPDNPQINQNKNQNVINLQKLNQHTQQLEKIIQSAGNNIITLAQDSKFSNSSSKEALRQSNNSQKMAKKFDSKSINNLTKNNSLTLTQDTSNVNSNNMNSVYSTQQTFLKKSTSNTQKQNNQNNYINLTNKSSDGGHIVMYQINSKKQ</sequence>
<feature type="compositionally biased region" description="Polar residues" evidence="1">
    <location>
        <begin position="857"/>
        <end position="874"/>
    </location>
</feature>
<feature type="compositionally biased region" description="Low complexity" evidence="1">
    <location>
        <begin position="426"/>
        <end position="436"/>
    </location>
</feature>
<feature type="region of interest" description="Disordered" evidence="1">
    <location>
        <begin position="1224"/>
        <end position="1251"/>
    </location>
</feature>
<feature type="compositionally biased region" description="Polar residues" evidence="1">
    <location>
        <begin position="1064"/>
        <end position="1079"/>
    </location>
</feature>
<feature type="compositionally biased region" description="Polar residues" evidence="1">
    <location>
        <begin position="1155"/>
        <end position="1166"/>
    </location>
</feature>
<feature type="region of interest" description="Disordered" evidence="1">
    <location>
        <begin position="699"/>
        <end position="720"/>
    </location>
</feature>
<feature type="compositionally biased region" description="Low complexity" evidence="1">
    <location>
        <begin position="1286"/>
        <end position="1300"/>
    </location>
</feature>
<dbReference type="EMBL" id="GG662435">
    <property type="protein sequence ID" value="EAS04917.2"/>
    <property type="molecule type" value="Genomic_DNA"/>
</dbReference>
<evidence type="ECO:0000313" key="2">
    <source>
        <dbReference type="EMBL" id="EAS04917.2"/>
    </source>
</evidence>
<protein>
    <submittedName>
        <fullName evidence="2">Uncharacterized protein</fullName>
    </submittedName>
</protein>
<gene>
    <name evidence="2" type="ORF">TTHERM_00684610</name>
</gene>
<dbReference type="KEGG" id="tet:TTHERM_00684610"/>
<keyword evidence="3" id="KW-1185">Reference proteome</keyword>
<feature type="region of interest" description="Disordered" evidence="1">
    <location>
        <begin position="407"/>
        <end position="439"/>
    </location>
</feature>